<dbReference type="AlphaFoldDB" id="A0A812KUL8"/>
<dbReference type="InterPro" id="IPR011001">
    <property type="entry name" value="Saposin-like"/>
</dbReference>
<keyword evidence="4" id="KW-1185">Reference proteome</keyword>
<evidence type="ECO:0000256" key="1">
    <source>
        <dbReference type="ARBA" id="ARBA00023157"/>
    </source>
</evidence>
<evidence type="ECO:0000313" key="4">
    <source>
        <dbReference type="Proteomes" id="UP000604046"/>
    </source>
</evidence>
<gene>
    <name evidence="3" type="ORF">SNAT2548_LOCUS9835</name>
</gene>
<protein>
    <recommendedName>
        <fullName evidence="2">Saposin B-type domain-containing protein</fullName>
    </recommendedName>
</protein>
<proteinExistence type="predicted"/>
<dbReference type="SUPFAM" id="SSF47862">
    <property type="entry name" value="Saposin"/>
    <property type="match status" value="1"/>
</dbReference>
<accession>A0A812KUL8</accession>
<reference evidence="3" key="1">
    <citation type="submission" date="2021-02" db="EMBL/GenBank/DDBJ databases">
        <authorList>
            <person name="Dougan E. K."/>
            <person name="Rhodes N."/>
            <person name="Thang M."/>
            <person name="Chan C."/>
        </authorList>
    </citation>
    <scope>NUCLEOTIDE SEQUENCE</scope>
</reference>
<dbReference type="InterPro" id="IPR008139">
    <property type="entry name" value="SaposinB_dom"/>
</dbReference>
<dbReference type="PROSITE" id="PS50015">
    <property type="entry name" value="SAP_B"/>
    <property type="match status" value="1"/>
</dbReference>
<dbReference type="Gene3D" id="1.10.225.10">
    <property type="entry name" value="Saposin-like"/>
    <property type="match status" value="1"/>
</dbReference>
<keyword evidence="1" id="KW-1015">Disulfide bond</keyword>
<dbReference type="Proteomes" id="UP000604046">
    <property type="component" value="Unassembled WGS sequence"/>
</dbReference>
<evidence type="ECO:0000313" key="3">
    <source>
        <dbReference type="EMBL" id="CAE7234008.1"/>
    </source>
</evidence>
<evidence type="ECO:0000259" key="2">
    <source>
        <dbReference type="PROSITE" id="PS50015"/>
    </source>
</evidence>
<name>A0A812KUL8_9DINO</name>
<dbReference type="EMBL" id="CAJNDS010000785">
    <property type="protein sequence ID" value="CAE7234008.1"/>
    <property type="molecule type" value="Genomic_DNA"/>
</dbReference>
<organism evidence="3 4">
    <name type="scientific">Symbiodinium natans</name>
    <dbReference type="NCBI Taxonomy" id="878477"/>
    <lineage>
        <taxon>Eukaryota</taxon>
        <taxon>Sar</taxon>
        <taxon>Alveolata</taxon>
        <taxon>Dinophyceae</taxon>
        <taxon>Suessiales</taxon>
        <taxon>Symbiodiniaceae</taxon>
        <taxon>Symbiodinium</taxon>
    </lineage>
</organism>
<sequence length="181" mass="19862">MIVDISWPSTVRANKASSTWPVVQAVQAMRSWMWPWLFCWSTLSTGATELPPAKMLQMGRIMQCTFCQILVSEVVDAAYRDLTDSAALRKLNKHCSDISSRIATLSGATSPKESEDFCARMVREHGGDLLDAKSMGEDLTSFCVQDDFCRPGRDAEADALVEGIMSNLGHKEDCAASSDTS</sequence>
<feature type="domain" description="Saposin B-type" evidence="2">
    <location>
        <begin position="60"/>
        <end position="153"/>
    </location>
</feature>
<comment type="caution">
    <text evidence="3">The sequence shown here is derived from an EMBL/GenBank/DDBJ whole genome shotgun (WGS) entry which is preliminary data.</text>
</comment>